<name>A0A455ZE66_9FLAO</name>
<dbReference type="EMBL" id="BK010598">
    <property type="protein sequence ID" value="DAC75046.1"/>
    <property type="molecule type" value="Genomic_DNA"/>
</dbReference>
<reference evidence="1" key="8">
    <citation type="journal article" date="2018" name="J. ISSAAS">
        <title>In Silico Identification of Three Types of Integrative and Conjugative Elements (ICEs) in Elizabethkingia anophelis Strains Isolated from Around the World.</title>
        <authorList>
            <person name="Xu J."/>
            <person name="Pei D."/>
            <person name="Nicholson A."/>
            <person name="Lan Y."/>
            <person name="Xia Q."/>
        </authorList>
    </citation>
    <scope>NUCLEOTIDE SEQUENCE</scope>
</reference>
<sequence length="97" mass="11339">MAEFDENDLQYDDYTNTVTGGDKKEYIGKLDRDKVNKKERYEVIHFCKAFVNKYNVPKTTASFQKVEKLIRLPQASGIVMRDELNKFVAENWNKGLV</sequence>
<reference evidence="1" key="5">
    <citation type="journal article" date="2017" name="Genome Announc.">
        <title>Complete Circularized Genome Sequences of Four Strains of Elizabethkingia anophelis, Including Two Novel Strains Isolated from Wild-Caught Anopheles sinensis.</title>
        <authorList>
            <person name="Pei D."/>
            <person name="Nicholson A.C."/>
            <person name="Jiang J."/>
            <person name="Chen H."/>
            <person name="Whitney A.M."/>
            <person name="Villarma A."/>
            <person name="Bell M."/>
            <person name="Humrighouse B."/>
            <person name="Rowe L.A."/>
            <person name="Sheth M."/>
            <person name="Batra D."/>
            <person name="Juieng P."/>
            <person name="Loparev V.N."/>
            <person name="McQuiston J.R."/>
            <person name="Lan Y."/>
            <person name="Ma Y."/>
            <person name="Xu J."/>
        </authorList>
    </citation>
    <scope>NUCLEOTIDE SEQUENCE</scope>
</reference>
<accession>A0A455ZE66</accession>
<protein>
    <submittedName>
        <fullName evidence="1">Uncharacterized protein</fullName>
    </submittedName>
</protein>
<dbReference type="RefSeq" id="WP_058877923.1">
    <property type="nucleotide sequence ID" value="NZ_CP077751.1"/>
</dbReference>
<reference evidence="1" key="6">
    <citation type="journal article" date="2017" name="Nat. Commun.">
        <title>Evolutionary dynamics and genomic features of the Elizabethkingia anophelis 2015 to 2016 Wisconsin outbreak strain.</title>
        <authorList>
            <person name="Perrin A."/>
            <person name="Larsonneur E."/>
            <person name="Nicholson A.C."/>
            <person name="Edwards D.J."/>
            <person name="Gundlach K.M."/>
            <person name="Whitney A.M."/>
            <person name="Gulvik C.A."/>
            <person name="Bell M.E."/>
            <person name="Rendueles O."/>
            <person name="Cury J."/>
            <person name="Hugon P."/>
            <person name="Clermont D."/>
            <person name="Enouf V."/>
            <person name="Loparev V."/>
            <person name="Juieng P."/>
            <person name="Monson T."/>
            <person name="Warshauer D."/>
            <person name="Elbadawi L.I."/>
            <person name="Walters M.S."/>
            <person name="Crist M.B."/>
            <person name="Noble-Wang J."/>
            <person name="Borlaug G."/>
            <person name="Rocha E.P.C."/>
            <person name="Criscuolo A."/>
            <person name="Touchon M."/>
            <person name="Davis J.P."/>
            <person name="Holt K.E."/>
            <person name="McQuiston J.R."/>
            <person name="Brisse S."/>
        </authorList>
    </citation>
    <scope>NUCLEOTIDE SEQUENCE</scope>
</reference>
<reference evidence="1" key="7">
    <citation type="journal article" date="2017" name="Sci. Rep.">
        <title>Genomic features, phylogenetic relationships, and comparative genomics of Elizabethkingia anophelis strain EM361-97 isolated in Taiwan.</title>
        <authorList>
            <person name="Lin J.N."/>
            <person name="Lai C.H."/>
            <person name="Yang C.H."/>
            <person name="Huang Y.H."/>
            <person name="Lin H.H."/>
        </authorList>
    </citation>
    <scope>NUCLEOTIDE SEQUENCE</scope>
</reference>
<reference evidence="1" key="4">
    <citation type="journal article" date="2016" name="Sci. Rep.">
        <title>Genomic epidemiology and global diversity of the emerging bacterial pathogen Elizabethkingia anophelis.</title>
        <authorList>
            <person name="Breurec S."/>
            <person name="Criscuolo A."/>
            <person name="Diancourt L."/>
            <person name="Rendueles O."/>
            <person name="Vandenbogaert M."/>
            <person name="Passet V."/>
            <person name="Caro V."/>
            <person name="Rocha E.P."/>
            <person name="Touchon M."/>
            <person name="Brisse S."/>
        </authorList>
    </citation>
    <scope>NUCLEOTIDE SEQUENCE</scope>
</reference>
<reference evidence="1" key="2">
    <citation type="journal article" date="2014" name="PLoS ONE">
        <title>Insights from the genome annotation of Elizabethkingia anophelis from the malaria vector Anopheles gambiae.</title>
        <authorList>
            <person name="Kukutla P."/>
            <person name="Lindberg B.G."/>
            <person name="Pei D."/>
            <person name="Rayl M."/>
            <person name="Yu W."/>
            <person name="Steritz M."/>
            <person name="Faye I."/>
            <person name="Xu J."/>
        </authorList>
    </citation>
    <scope>NUCLEOTIDE SEQUENCE</scope>
</reference>
<proteinExistence type="predicted"/>
<evidence type="ECO:0000313" key="1">
    <source>
        <dbReference type="EMBL" id="DAC75046.1"/>
    </source>
</evidence>
<reference evidence="1" key="1">
    <citation type="journal article" date="2014" name="Genome Biol. Evol.">
        <title>Comparative genomic analysis of malaria mosquito vector-associated novel pathogen Elizabethkingia anophelis.</title>
        <authorList>
            <person name="Teo J."/>
            <person name="Tan S.Y."/>
            <person name="Liu Y."/>
            <person name="Tay M."/>
            <person name="Ding Y."/>
            <person name="Li Y."/>
            <person name="Kjelleberg S."/>
            <person name="Givskov M."/>
            <person name="Lin R.T."/>
            <person name="Yang L."/>
        </authorList>
    </citation>
    <scope>NUCLEOTIDE SEQUENCE</scope>
</reference>
<organism evidence="1">
    <name type="scientific">Elizabethkingia anophelis</name>
    <dbReference type="NCBI Taxonomy" id="1117645"/>
    <lineage>
        <taxon>Bacteria</taxon>
        <taxon>Pseudomonadati</taxon>
        <taxon>Bacteroidota</taxon>
        <taxon>Flavobacteriia</taxon>
        <taxon>Flavobacteriales</taxon>
        <taxon>Weeksellaceae</taxon>
        <taxon>Elizabethkingia</taxon>
    </lineage>
</organism>
<reference evidence="1" key="3">
    <citation type="journal article" date="2016" name="Genome Announc.">
        <title>Complete Genome Sequences of Four Strains from the 2015-2016 Elizabethkingia anophelis Outbreak.</title>
        <authorList>
            <person name="Nicholson A.C."/>
            <person name="Whitney A.M."/>
            <person name="Emery B.D."/>
            <person name="Bell M.E."/>
            <person name="Gartin J.T."/>
            <person name="Humrighouse B.W."/>
            <person name="Loparev V.N."/>
            <person name="Batra D."/>
            <person name="Sheth M."/>
            <person name="Rowe L.A."/>
            <person name="Juieng P."/>
            <person name="Knipe K."/>
            <person name="Gulvik C."/>
            <person name="McQuiston J.R."/>
        </authorList>
    </citation>
    <scope>NUCLEOTIDE SEQUENCE</scope>
</reference>
<dbReference type="AlphaFoldDB" id="A0A455ZE66"/>